<dbReference type="OrthoDB" id="5504650at2"/>
<gene>
    <name evidence="1" type="ORF">DN745_03015</name>
</gene>
<dbReference type="InterPro" id="IPR007813">
    <property type="entry name" value="PilN"/>
</dbReference>
<protein>
    <submittedName>
        <fullName evidence="1">Uncharacterized protein</fullName>
    </submittedName>
</protein>
<name>A0A2Z4FHB4_9DELT</name>
<evidence type="ECO:0000313" key="2">
    <source>
        <dbReference type="Proteomes" id="UP000249799"/>
    </source>
</evidence>
<dbReference type="GO" id="GO:0043683">
    <property type="term" value="P:type IV pilus assembly"/>
    <property type="evidence" value="ECO:0007669"/>
    <property type="project" value="TreeGrafter"/>
</dbReference>
<dbReference type="EMBL" id="CP030032">
    <property type="protein sequence ID" value="AWV88367.1"/>
    <property type="molecule type" value="Genomic_DNA"/>
</dbReference>
<dbReference type="GO" id="GO:0043107">
    <property type="term" value="P:type IV pilus-dependent motility"/>
    <property type="evidence" value="ECO:0007669"/>
    <property type="project" value="TreeGrafter"/>
</dbReference>
<reference evidence="1 2" key="1">
    <citation type="submission" date="2018-06" db="EMBL/GenBank/DDBJ databases">
        <title>Lujinxingia sediminis gen. nov. sp. nov., a new facultative anaerobic member of the class Deltaproteobacteria, and proposal of Lujinxingaceae fam. nov.</title>
        <authorList>
            <person name="Guo L.-Y."/>
            <person name="Li C.-M."/>
            <person name="Wang S."/>
            <person name="Du Z.-J."/>
        </authorList>
    </citation>
    <scope>NUCLEOTIDE SEQUENCE [LARGE SCALE GENOMIC DNA]</scope>
    <source>
        <strain evidence="1 2">FA350</strain>
    </source>
</reference>
<evidence type="ECO:0000313" key="1">
    <source>
        <dbReference type="EMBL" id="AWV88367.1"/>
    </source>
</evidence>
<dbReference type="Proteomes" id="UP000249799">
    <property type="component" value="Chromosome"/>
</dbReference>
<dbReference type="RefSeq" id="WP_111332043.1">
    <property type="nucleotide sequence ID" value="NZ_CP030032.1"/>
</dbReference>
<sequence length="216" mass="24420">MIRVNLLPIKKARRRSEGRTQMVVFVGLLLLQCALMAVVYMDLSSQVDDLKKEVAVNQRDVAAAEKELESAKVLEAKQVEQQKQVDILKELEEKRTGPVRVLDELQAVLSPPRNEAERHARARMNWNVEWDTRRLWVESWGEADGTFNMTGKALNADDVAEYLERLTSARYFSNIRLNFVKAVSATKDSVDLVDFSITGTLSYQDESAEDDGKSGS</sequence>
<organism evidence="1 2">
    <name type="scientific">Bradymonas sediminis</name>
    <dbReference type="NCBI Taxonomy" id="1548548"/>
    <lineage>
        <taxon>Bacteria</taxon>
        <taxon>Deltaproteobacteria</taxon>
        <taxon>Bradymonadales</taxon>
        <taxon>Bradymonadaceae</taxon>
        <taxon>Bradymonas</taxon>
    </lineage>
</organism>
<dbReference type="PANTHER" id="PTHR40278">
    <property type="entry name" value="DNA UTILIZATION PROTEIN HOFN"/>
    <property type="match status" value="1"/>
</dbReference>
<dbReference type="AlphaFoldDB" id="A0A2Z4FHB4"/>
<dbReference type="Pfam" id="PF05137">
    <property type="entry name" value="PilN"/>
    <property type="match status" value="1"/>
</dbReference>
<dbReference type="PANTHER" id="PTHR40278:SF2">
    <property type="entry name" value="TYPE IV PILUS INNER MEMBRANE COMPONENT PILN"/>
    <property type="match status" value="1"/>
</dbReference>
<dbReference type="KEGG" id="bsed:DN745_03015"/>
<keyword evidence="2" id="KW-1185">Reference proteome</keyword>
<dbReference type="InterPro" id="IPR052534">
    <property type="entry name" value="Extracell_DNA_Util/SecSys_Comp"/>
</dbReference>
<accession>A0A2Z4FHB4</accession>
<proteinExistence type="predicted"/>